<comment type="caution">
    <text evidence="3">The sequence shown here is derived from an EMBL/GenBank/DDBJ whole genome shotgun (WGS) entry which is preliminary data.</text>
</comment>
<organism evidence="3 4">
    <name type="scientific">Prorocentrum cordatum</name>
    <dbReference type="NCBI Taxonomy" id="2364126"/>
    <lineage>
        <taxon>Eukaryota</taxon>
        <taxon>Sar</taxon>
        <taxon>Alveolata</taxon>
        <taxon>Dinophyceae</taxon>
        <taxon>Prorocentrales</taxon>
        <taxon>Prorocentraceae</taxon>
        <taxon>Prorocentrum</taxon>
    </lineage>
</organism>
<keyword evidence="4" id="KW-1185">Reference proteome</keyword>
<proteinExistence type="predicted"/>
<evidence type="ECO:0000313" key="3">
    <source>
        <dbReference type="EMBL" id="CAK0791910.1"/>
    </source>
</evidence>
<dbReference type="EMBL" id="CAUYUJ010000677">
    <property type="protein sequence ID" value="CAK0791910.1"/>
    <property type="molecule type" value="Genomic_DNA"/>
</dbReference>
<feature type="compositionally biased region" description="Basic and acidic residues" evidence="2">
    <location>
        <begin position="875"/>
        <end position="891"/>
    </location>
</feature>
<evidence type="ECO:0000313" key="4">
    <source>
        <dbReference type="Proteomes" id="UP001189429"/>
    </source>
</evidence>
<feature type="coiled-coil region" evidence="1">
    <location>
        <begin position="381"/>
        <end position="408"/>
    </location>
</feature>
<evidence type="ECO:0000256" key="1">
    <source>
        <dbReference type="SAM" id="Coils"/>
    </source>
</evidence>
<gene>
    <name evidence="3" type="ORF">PCOR1329_LOCUS2679</name>
</gene>
<keyword evidence="1" id="KW-0175">Coiled coil</keyword>
<sequence length="891" mass="94659">MAAMLRQPYPRLRPLSLALLVLIPELFDLWWHPLPGQKPERAALVRGVDLIAQLISAAKVVSSMWVDLSAEHLAAFMRAMAGPGVAAELVIRFLRRQLLTSQMCVGREGLCASLCAKIMECRSPLASRRAPGDPDHAMMPEQKAGRFGGRPQAISTATSAALGASRWRRGRPLTESASMIYVAEVRVNGGVGDADGSATKQLIARACSASGLGVQPADPELVPTVVELRDALRQRVARRILPEDWVPAFLGGDFNCNCVAAPEGRRRADPGVQCNQSVVEDFDHNLAGAALAWAPGSPRRAARTAARNLPRSAFPGGDAAALEGRVGIAMRFLRSPGAGSATGVRQCILRREDLVGNHCDFDAPVGRRLRLVRARIAELARDRAVSELRQLHEDMRGLSEEQARLAEEALRAAPEQRRRVPGRIVPFETFVKAIVNRSDCSPGPDGMLFKTRRKLGRFAAEALYDAFRALVCTGGVGLLGRTGVFSRDPDDAPPKKPSGSTPDGLSIFAASNMTILSIASADDRIARDAVRMRVEPDVAPGGFLMGVISARGWPAWRACFFQALRWNNQCNVVISRAKVLLTKPKDEFRLVLDYGSVHFEYPVTLLMPATCETLRCPAGEALKPGIGQAIAKERLCLDEECSEQDWPRCCQAVATCAEFGPAACPAGTALRRGSEARECHGAVCSAADTGTCCAPRANCTALAGACPAGSSLRSDAAQTECAGELCTASDWGVCCEESARCSSFGHKCQAGTTLRLDADSVHCEARACAPADGATCCLPRARCSALAGWPACPAGKALRHDAAQARCAGENCTESDLDVCCKARATCASARCGPGFAPRGGAAQARCRSDVCEEADGCCAAERAAEGGGVGPERQAQDVEASEHGCRPRAG</sequence>
<dbReference type="Proteomes" id="UP001189429">
    <property type="component" value="Unassembled WGS sequence"/>
</dbReference>
<protein>
    <submittedName>
        <fullName evidence="3">Uncharacterized protein</fullName>
    </submittedName>
</protein>
<reference evidence="3" key="1">
    <citation type="submission" date="2023-10" db="EMBL/GenBank/DDBJ databases">
        <authorList>
            <person name="Chen Y."/>
            <person name="Shah S."/>
            <person name="Dougan E. K."/>
            <person name="Thang M."/>
            <person name="Chan C."/>
        </authorList>
    </citation>
    <scope>NUCLEOTIDE SEQUENCE [LARGE SCALE GENOMIC DNA]</scope>
</reference>
<accession>A0ABN9PG47</accession>
<evidence type="ECO:0000256" key="2">
    <source>
        <dbReference type="SAM" id="MobiDB-lite"/>
    </source>
</evidence>
<feature type="region of interest" description="Disordered" evidence="2">
    <location>
        <begin position="864"/>
        <end position="891"/>
    </location>
</feature>
<feature type="non-terminal residue" evidence="3">
    <location>
        <position position="891"/>
    </location>
</feature>
<name>A0ABN9PG47_9DINO</name>